<gene>
    <name evidence="1" type="ORF">GQ43DRAFT_476397</name>
</gene>
<evidence type="ECO:0000313" key="1">
    <source>
        <dbReference type="EMBL" id="KAF2196357.1"/>
    </source>
</evidence>
<proteinExistence type="predicted"/>
<dbReference type="OrthoDB" id="2823490at2759"/>
<organism evidence="1 2">
    <name type="scientific">Delitschia confertaspora ATCC 74209</name>
    <dbReference type="NCBI Taxonomy" id="1513339"/>
    <lineage>
        <taxon>Eukaryota</taxon>
        <taxon>Fungi</taxon>
        <taxon>Dikarya</taxon>
        <taxon>Ascomycota</taxon>
        <taxon>Pezizomycotina</taxon>
        <taxon>Dothideomycetes</taxon>
        <taxon>Pleosporomycetidae</taxon>
        <taxon>Pleosporales</taxon>
        <taxon>Delitschiaceae</taxon>
        <taxon>Delitschia</taxon>
    </lineage>
</organism>
<dbReference type="Proteomes" id="UP000799536">
    <property type="component" value="Unassembled WGS sequence"/>
</dbReference>
<evidence type="ECO:0000313" key="2">
    <source>
        <dbReference type="Proteomes" id="UP000799536"/>
    </source>
</evidence>
<comment type="caution">
    <text evidence="1">The sequence shown here is derived from an EMBL/GenBank/DDBJ whole genome shotgun (WGS) entry which is preliminary data.</text>
</comment>
<dbReference type="AlphaFoldDB" id="A0A9P4MMV9"/>
<name>A0A9P4MMV9_9PLEO</name>
<sequence>MATPAPFPFLCLPRELRDQIYIFLITPSVSQGPRNKCSIVDSSFHWPRRSNLNSSVAQNTVETGEYMASYSAADPPRTLSDLLCVNRQVHAEMMECVERERRQGGGRGVAKMNCKIGFAWDCFFEWGVIGVVRTVYEKNEKSWVVPLLPLLRPLLPAWAENTWKKWTATGSKTQRYYSPHHQLPLDLRNASHLLCPFPRRTTFIHQLWIDVHPPIHKIETSSAPTSDYMRHMVWAICAALKRVLEKGPNFKNLKNLESTTMVEELVLNVISSPSNALTPKECLPSTSNRVEGEAKGCIIHPIIVAKDLLAVWNTIWRAENYKGQYYRVLLERIGRVKICIDGETFRIRELHDELKRGQAEGRRIAARGGW</sequence>
<reference evidence="1" key="1">
    <citation type="journal article" date="2020" name="Stud. Mycol.">
        <title>101 Dothideomycetes genomes: a test case for predicting lifestyles and emergence of pathogens.</title>
        <authorList>
            <person name="Haridas S."/>
            <person name="Albert R."/>
            <person name="Binder M."/>
            <person name="Bloem J."/>
            <person name="Labutti K."/>
            <person name="Salamov A."/>
            <person name="Andreopoulos B."/>
            <person name="Baker S."/>
            <person name="Barry K."/>
            <person name="Bills G."/>
            <person name="Bluhm B."/>
            <person name="Cannon C."/>
            <person name="Castanera R."/>
            <person name="Culley D."/>
            <person name="Daum C."/>
            <person name="Ezra D."/>
            <person name="Gonzalez J."/>
            <person name="Henrissat B."/>
            <person name="Kuo A."/>
            <person name="Liang C."/>
            <person name="Lipzen A."/>
            <person name="Lutzoni F."/>
            <person name="Magnuson J."/>
            <person name="Mondo S."/>
            <person name="Nolan M."/>
            <person name="Ohm R."/>
            <person name="Pangilinan J."/>
            <person name="Park H.-J."/>
            <person name="Ramirez L."/>
            <person name="Alfaro M."/>
            <person name="Sun H."/>
            <person name="Tritt A."/>
            <person name="Yoshinaga Y."/>
            <person name="Zwiers L.-H."/>
            <person name="Turgeon B."/>
            <person name="Goodwin S."/>
            <person name="Spatafora J."/>
            <person name="Crous P."/>
            <person name="Grigoriev I."/>
        </authorList>
    </citation>
    <scope>NUCLEOTIDE SEQUENCE</scope>
    <source>
        <strain evidence="1">ATCC 74209</strain>
    </source>
</reference>
<protein>
    <submittedName>
        <fullName evidence="1">Uncharacterized protein</fullName>
    </submittedName>
</protein>
<accession>A0A9P4MMV9</accession>
<dbReference type="EMBL" id="ML994409">
    <property type="protein sequence ID" value="KAF2196357.1"/>
    <property type="molecule type" value="Genomic_DNA"/>
</dbReference>
<keyword evidence="2" id="KW-1185">Reference proteome</keyword>